<dbReference type="InterPro" id="IPR006680">
    <property type="entry name" value="Amidohydro-rel"/>
</dbReference>
<dbReference type="InterPro" id="IPR050287">
    <property type="entry name" value="MTA/SAH_deaminase"/>
</dbReference>
<sequence length="427" mass="49244">MKALINADLFDFETYKKNQYVLFDKEIIDVGSMDNCPNVDRAYDCKGSIVTPGLVLGHSHIYSTFARGWITRITPNSFEELLQQMWWKLDSGLNHDAIFYSGLVSGIEFIKNGITTVIDHHASGKDILGSLNKLKESICDEMGLRGIFCFETSDRFNISECIEENMSFSENKTDQYAGLFGMHASMTLSNQTLKRIASDTKNLPIHIHVAESIEDQIHSLEKYRKKVIYRLEEYDLLRKESILSHCIHLDENEMDVLAKKDIVIALNPTSNMNNGVGLPNYKRMKEKGLTCILGNDGLGYNFTREFHNFFYSMHHRELSPLAISLEDIKIIIRNQYTYAEKILGCSLGRFEKGYKADFMAIPYIAPTEITKENIMGHFFYGVCDNFRPRDLWCNGILRMKDYEIKTDQEEIYDSARKLSKKLWEEVL</sequence>
<keyword evidence="1 3" id="KW-0378">Hydrolase</keyword>
<proteinExistence type="predicted"/>
<protein>
    <submittedName>
        <fullName evidence="3">Cytosine/adenosine deaminase-related metal-dependent hydrolase</fullName>
    </submittedName>
</protein>
<dbReference type="Gene3D" id="3.20.20.140">
    <property type="entry name" value="Metal-dependent hydrolases"/>
    <property type="match status" value="1"/>
</dbReference>
<dbReference type="SUPFAM" id="SSF51338">
    <property type="entry name" value="Composite domain of metallo-dependent hydrolases"/>
    <property type="match status" value="1"/>
</dbReference>
<dbReference type="Proteomes" id="UP000294902">
    <property type="component" value="Unassembled WGS sequence"/>
</dbReference>
<organism evidence="3 4">
    <name type="scientific">Natranaerovirga pectinivora</name>
    <dbReference type="NCBI Taxonomy" id="682400"/>
    <lineage>
        <taxon>Bacteria</taxon>
        <taxon>Bacillati</taxon>
        <taxon>Bacillota</taxon>
        <taxon>Clostridia</taxon>
        <taxon>Lachnospirales</taxon>
        <taxon>Natranaerovirgaceae</taxon>
        <taxon>Natranaerovirga</taxon>
    </lineage>
</organism>
<dbReference type="OrthoDB" id="9807210at2"/>
<evidence type="ECO:0000313" key="3">
    <source>
        <dbReference type="EMBL" id="TCT16736.1"/>
    </source>
</evidence>
<evidence type="ECO:0000313" key="4">
    <source>
        <dbReference type="Proteomes" id="UP000294902"/>
    </source>
</evidence>
<reference evidence="3 4" key="1">
    <citation type="submission" date="2019-03" db="EMBL/GenBank/DDBJ databases">
        <title>Genomic Encyclopedia of Type Strains, Phase IV (KMG-IV): sequencing the most valuable type-strain genomes for metagenomic binning, comparative biology and taxonomic classification.</title>
        <authorList>
            <person name="Goeker M."/>
        </authorList>
    </citation>
    <scope>NUCLEOTIDE SEQUENCE [LARGE SCALE GENOMIC DNA]</scope>
    <source>
        <strain evidence="3 4">DSM 24629</strain>
    </source>
</reference>
<dbReference type="PANTHER" id="PTHR43794:SF11">
    <property type="entry name" value="AMIDOHYDROLASE-RELATED DOMAIN-CONTAINING PROTEIN"/>
    <property type="match status" value="1"/>
</dbReference>
<dbReference type="GO" id="GO:0016810">
    <property type="term" value="F:hydrolase activity, acting on carbon-nitrogen (but not peptide) bonds"/>
    <property type="evidence" value="ECO:0007669"/>
    <property type="project" value="InterPro"/>
</dbReference>
<accession>A0A4R3MTU6</accession>
<dbReference type="EMBL" id="SMAL01000001">
    <property type="protein sequence ID" value="TCT16736.1"/>
    <property type="molecule type" value="Genomic_DNA"/>
</dbReference>
<evidence type="ECO:0000259" key="2">
    <source>
        <dbReference type="Pfam" id="PF01979"/>
    </source>
</evidence>
<dbReference type="SUPFAM" id="SSF51556">
    <property type="entry name" value="Metallo-dependent hydrolases"/>
    <property type="match status" value="1"/>
</dbReference>
<dbReference type="Gene3D" id="2.30.40.10">
    <property type="entry name" value="Urease, subunit C, domain 1"/>
    <property type="match status" value="1"/>
</dbReference>
<dbReference type="PANTHER" id="PTHR43794">
    <property type="entry name" value="AMINOHYDROLASE SSNA-RELATED"/>
    <property type="match status" value="1"/>
</dbReference>
<dbReference type="InterPro" id="IPR011059">
    <property type="entry name" value="Metal-dep_hydrolase_composite"/>
</dbReference>
<name>A0A4R3MTU6_9FIRM</name>
<feature type="domain" description="Amidohydrolase-related" evidence="2">
    <location>
        <begin position="49"/>
        <end position="375"/>
    </location>
</feature>
<dbReference type="AlphaFoldDB" id="A0A4R3MTU6"/>
<gene>
    <name evidence="3" type="ORF">EDC18_10131</name>
</gene>
<dbReference type="RefSeq" id="WP_132249072.1">
    <property type="nucleotide sequence ID" value="NZ_SMAL01000001.1"/>
</dbReference>
<keyword evidence="4" id="KW-1185">Reference proteome</keyword>
<dbReference type="InterPro" id="IPR032466">
    <property type="entry name" value="Metal_Hydrolase"/>
</dbReference>
<comment type="caution">
    <text evidence="3">The sequence shown here is derived from an EMBL/GenBank/DDBJ whole genome shotgun (WGS) entry which is preliminary data.</text>
</comment>
<evidence type="ECO:0000256" key="1">
    <source>
        <dbReference type="ARBA" id="ARBA00022801"/>
    </source>
</evidence>
<dbReference type="Pfam" id="PF01979">
    <property type="entry name" value="Amidohydro_1"/>
    <property type="match status" value="1"/>
</dbReference>